<dbReference type="Pfam" id="PF03341">
    <property type="entry name" value="Pox_mRNA-cap"/>
    <property type="match status" value="1"/>
</dbReference>
<evidence type="ECO:0000313" key="6">
    <source>
        <dbReference type="Proteomes" id="UP000142477"/>
    </source>
</evidence>
<reference evidence="5 6" key="1">
    <citation type="journal article" date="2015" name="Infect. Genet. Evol.">
        <title>Unique genomic organization of a novel Avipoxvirus detected in turkey (Meleagris gallopavo).</title>
        <authorList>
            <person name="Banyai K."/>
            <person name="Palya V."/>
            <person name="Denes B."/>
            <person name="Glavits R."/>
            <person name="Ivanics E."/>
            <person name="Horvath B."/>
            <person name="Farkas S.L."/>
            <person name="Marton S."/>
            <person name="Balint A."/>
            <person name="Gyuranecz M."/>
            <person name="Erdelyi K."/>
            <person name="Dan A."/>
        </authorList>
    </citation>
    <scope>NUCLEOTIDE SEQUENCE [LARGE SCALE GENOMIC DNA]</scope>
    <source>
        <strain evidence="5 6">TKPV-HU1124/2011</strain>
    </source>
</reference>
<dbReference type="GO" id="GO:0044423">
    <property type="term" value="C:virion component"/>
    <property type="evidence" value="ECO:0007669"/>
    <property type="project" value="UniProtKB-KW"/>
</dbReference>
<sequence length="296" mass="34721">MEDNIKQQKNCDVTHIIRNGISKKLAFYESLPPMNLVFGKNHLPSLEYGANYFLQLSKINDINRLSTDMLALYTHDLNKESDIPKLYEPYNIKTIKSYGKYIQADAVVVDFSAQNMLFKKDHPFYKSNNYLKENNLYICDYKMITFEIYRPVFELLSEKICIIKVPTLFGRTIVNVLRVYCSLFKQVTICKLPSDSWLKDSAIIICQQPYSPNINKFTSYVKKVTGSQSWTDTNNRHFILIHDSIEPEFIELFLSFSYKIYEALYYVHSLLYNSMTSDAQSLDNDYQKKLIKLLRN</sequence>
<dbReference type="Gene3D" id="3.40.50.11680">
    <property type="entry name" value="Poxvirus mRNA capping enzyme, small subunit"/>
    <property type="match status" value="1"/>
</dbReference>
<evidence type="ECO:0000256" key="1">
    <source>
        <dbReference type="ARBA" id="ARBA00004328"/>
    </source>
</evidence>
<dbReference type="KEGG" id="vg:26122719"/>
<proteinExistence type="predicted"/>
<dbReference type="InterPro" id="IPR043096">
    <property type="entry name" value="Poxvirus_mRNA-cap_ssu_sf"/>
</dbReference>
<evidence type="ECO:0000313" key="5">
    <source>
        <dbReference type="EMBL" id="ALA62403.1"/>
    </source>
</evidence>
<keyword evidence="3" id="KW-0946">Virion</keyword>
<evidence type="ECO:0000256" key="4">
    <source>
        <dbReference type="ARBA" id="ARBA00023042"/>
    </source>
</evidence>
<keyword evidence="6" id="KW-1185">Reference proteome</keyword>
<dbReference type="EMBL" id="KP728110">
    <property type="protein sequence ID" value="ALA62403.1"/>
    <property type="molecule type" value="Genomic_DNA"/>
</dbReference>
<evidence type="ECO:0000256" key="2">
    <source>
        <dbReference type="ARBA" id="ARBA00022664"/>
    </source>
</evidence>
<name>A0A0M3ZJI3_9POXV</name>
<dbReference type="OrthoDB" id="5301at10239"/>
<organism evidence="5 6">
    <name type="scientific">Turkeypox virus</name>
    <dbReference type="NCBI Taxonomy" id="336486"/>
    <lineage>
        <taxon>Viruses</taxon>
        <taxon>Varidnaviria</taxon>
        <taxon>Bamfordvirae</taxon>
        <taxon>Nucleocytoviricota</taxon>
        <taxon>Pokkesviricetes</taxon>
        <taxon>Chitovirales</taxon>
        <taxon>Poxviridae</taxon>
        <taxon>Chordopoxvirinae</taxon>
        <taxon>Avipoxvirus</taxon>
        <taxon>Avipoxvirus turkeypox</taxon>
    </lineage>
</organism>
<evidence type="ECO:0000256" key="3">
    <source>
        <dbReference type="ARBA" id="ARBA00022844"/>
    </source>
</evidence>
<keyword evidence="4" id="KW-0506">mRNA capping</keyword>
<dbReference type="GeneID" id="26122719"/>
<keyword evidence="2" id="KW-0507">mRNA processing</keyword>
<dbReference type="GO" id="GO:0004482">
    <property type="term" value="F:mRNA 5'-cap (guanine-N7-)-methyltransferase activity"/>
    <property type="evidence" value="ECO:0007669"/>
    <property type="project" value="InterPro"/>
</dbReference>
<dbReference type="Proteomes" id="UP000142477">
    <property type="component" value="Segment"/>
</dbReference>
<dbReference type="InterPro" id="IPR005009">
    <property type="entry name" value="Poxvirus_mRNA-cap_ssu"/>
</dbReference>
<dbReference type="RefSeq" id="YP_009177050.1">
    <property type="nucleotide sequence ID" value="NC_028238.1"/>
</dbReference>
<comment type="subcellular location">
    <subcellularLocation>
        <location evidence="1">Virion</location>
    </subcellularLocation>
</comment>
<accession>A0A0M3ZJI3</accession>
<protein>
    <submittedName>
        <fullName evidence="5">mRNA-capping enzyme small subunit</fullName>
    </submittedName>
</protein>